<feature type="compositionally biased region" description="Basic and acidic residues" evidence="1">
    <location>
        <begin position="365"/>
        <end position="374"/>
    </location>
</feature>
<feature type="transmembrane region" description="Helical" evidence="2">
    <location>
        <begin position="31"/>
        <end position="51"/>
    </location>
</feature>
<feature type="transmembrane region" description="Helical" evidence="2">
    <location>
        <begin position="178"/>
        <end position="194"/>
    </location>
</feature>
<dbReference type="PANTHER" id="PTHR23028:SF53">
    <property type="entry name" value="ACYL_TRANSF_3 DOMAIN-CONTAINING PROTEIN"/>
    <property type="match status" value="1"/>
</dbReference>
<feature type="transmembrane region" description="Helical" evidence="2">
    <location>
        <begin position="71"/>
        <end position="94"/>
    </location>
</feature>
<keyword evidence="5" id="KW-1185">Reference proteome</keyword>
<reference evidence="4" key="2">
    <citation type="submission" date="2020-09" db="EMBL/GenBank/DDBJ databases">
        <authorList>
            <person name="Sun Q."/>
            <person name="Ohkuma M."/>
        </authorList>
    </citation>
    <scope>NUCLEOTIDE SEQUENCE</scope>
    <source>
        <strain evidence="4">JCM 3313</strain>
    </source>
</reference>
<feature type="transmembrane region" description="Helical" evidence="2">
    <location>
        <begin position="155"/>
        <end position="172"/>
    </location>
</feature>
<dbReference type="EMBL" id="BMRG01000001">
    <property type="protein sequence ID" value="GGP37039.1"/>
    <property type="molecule type" value="Genomic_DNA"/>
</dbReference>
<keyword evidence="2" id="KW-0472">Membrane</keyword>
<feature type="transmembrane region" description="Helical" evidence="2">
    <location>
        <begin position="206"/>
        <end position="225"/>
    </location>
</feature>
<dbReference type="GO" id="GO:0009103">
    <property type="term" value="P:lipopolysaccharide biosynthetic process"/>
    <property type="evidence" value="ECO:0007669"/>
    <property type="project" value="TreeGrafter"/>
</dbReference>
<evidence type="ECO:0000256" key="2">
    <source>
        <dbReference type="SAM" id="Phobius"/>
    </source>
</evidence>
<keyword evidence="4" id="KW-0808">Transferase</keyword>
<keyword evidence="4" id="KW-0012">Acyltransferase</keyword>
<feature type="domain" description="Acyltransferase 3" evidence="3">
    <location>
        <begin position="6"/>
        <end position="324"/>
    </location>
</feature>
<dbReference type="PANTHER" id="PTHR23028">
    <property type="entry name" value="ACETYLTRANSFERASE"/>
    <property type="match status" value="1"/>
</dbReference>
<comment type="caution">
    <text evidence="4">The sequence shown here is derived from an EMBL/GenBank/DDBJ whole genome shotgun (WGS) entry which is preliminary data.</text>
</comment>
<sequence>MSRFGGLDGLRAIAAVMVVVFHYGGPDRLQGWIGVQVFFVLSGYLITTLMLREEARSGRISLKAFYTRRAFRILPVYFVVLMVTTVTTFALGTYESSGLSEAMPLYLSFFNEFAANNPFGQSWSLGIEQKFYLVWPLVAFAFGALPLGRRLGITALLLLGAVAVTPLTFGSGAPGWPAHYASVLLGCAIGLLMHHRRSYALVRPLTNPWVATGMALGVVTLHYFLKPISDALNTKPGVPGFLWPMTFYPLAVALLLPAVIAPGPVRRVLSCRPMTFVGERSYSLYLVQFLGATIVAFAVPGIEGWAKAGAVVALSLVLASLLYRAVELPMIGAGRKVLAPSPDAAREVGAGARTRSRAAVGAEHPQGHPADDARLPSSGNG</sequence>
<name>A0A918AIK3_9PSEU</name>
<dbReference type="InterPro" id="IPR050879">
    <property type="entry name" value="Acyltransferase_3"/>
</dbReference>
<organism evidence="4 5">
    <name type="scientific">Saccharothrix coeruleofusca</name>
    <dbReference type="NCBI Taxonomy" id="33919"/>
    <lineage>
        <taxon>Bacteria</taxon>
        <taxon>Bacillati</taxon>
        <taxon>Actinomycetota</taxon>
        <taxon>Actinomycetes</taxon>
        <taxon>Pseudonocardiales</taxon>
        <taxon>Pseudonocardiaceae</taxon>
        <taxon>Saccharothrix</taxon>
    </lineage>
</organism>
<feature type="region of interest" description="Disordered" evidence="1">
    <location>
        <begin position="348"/>
        <end position="381"/>
    </location>
</feature>
<dbReference type="Proteomes" id="UP000639606">
    <property type="component" value="Unassembled WGS sequence"/>
</dbReference>
<dbReference type="InterPro" id="IPR002656">
    <property type="entry name" value="Acyl_transf_3_dom"/>
</dbReference>
<dbReference type="AlphaFoldDB" id="A0A918AIK3"/>
<accession>A0A918AIK3</accession>
<evidence type="ECO:0000313" key="5">
    <source>
        <dbReference type="Proteomes" id="UP000639606"/>
    </source>
</evidence>
<dbReference type="GO" id="GO:0016747">
    <property type="term" value="F:acyltransferase activity, transferring groups other than amino-acyl groups"/>
    <property type="evidence" value="ECO:0007669"/>
    <property type="project" value="InterPro"/>
</dbReference>
<reference evidence="4" key="1">
    <citation type="journal article" date="2014" name="Int. J. Syst. Evol. Microbiol.">
        <title>Complete genome sequence of Corynebacterium casei LMG S-19264T (=DSM 44701T), isolated from a smear-ripened cheese.</title>
        <authorList>
            <consortium name="US DOE Joint Genome Institute (JGI-PGF)"/>
            <person name="Walter F."/>
            <person name="Albersmeier A."/>
            <person name="Kalinowski J."/>
            <person name="Ruckert C."/>
        </authorList>
    </citation>
    <scope>NUCLEOTIDE SEQUENCE</scope>
    <source>
        <strain evidence="4">JCM 3313</strain>
    </source>
</reference>
<keyword evidence="2" id="KW-0812">Transmembrane</keyword>
<feature type="transmembrane region" description="Helical" evidence="2">
    <location>
        <begin position="282"/>
        <end position="302"/>
    </location>
</feature>
<evidence type="ECO:0000259" key="3">
    <source>
        <dbReference type="Pfam" id="PF01757"/>
    </source>
</evidence>
<dbReference type="GO" id="GO:0016020">
    <property type="term" value="C:membrane"/>
    <property type="evidence" value="ECO:0007669"/>
    <property type="project" value="TreeGrafter"/>
</dbReference>
<feature type="transmembrane region" description="Helical" evidence="2">
    <location>
        <begin position="308"/>
        <end position="326"/>
    </location>
</feature>
<proteinExistence type="predicted"/>
<gene>
    <name evidence="4" type="ORF">GCM10010185_05390</name>
</gene>
<protein>
    <submittedName>
        <fullName evidence="4">Acyltransferase</fullName>
    </submittedName>
</protein>
<feature type="transmembrane region" description="Helical" evidence="2">
    <location>
        <begin position="7"/>
        <end position="25"/>
    </location>
</feature>
<dbReference type="Pfam" id="PF01757">
    <property type="entry name" value="Acyl_transf_3"/>
    <property type="match status" value="1"/>
</dbReference>
<keyword evidence="2" id="KW-1133">Transmembrane helix</keyword>
<feature type="transmembrane region" description="Helical" evidence="2">
    <location>
        <begin position="131"/>
        <end position="148"/>
    </location>
</feature>
<evidence type="ECO:0000256" key="1">
    <source>
        <dbReference type="SAM" id="MobiDB-lite"/>
    </source>
</evidence>
<feature type="transmembrane region" description="Helical" evidence="2">
    <location>
        <begin position="241"/>
        <end position="261"/>
    </location>
</feature>
<evidence type="ECO:0000313" key="4">
    <source>
        <dbReference type="EMBL" id="GGP37039.1"/>
    </source>
</evidence>